<dbReference type="EMBL" id="CAJVPG010000477">
    <property type="protein sequence ID" value="CAG8432153.1"/>
    <property type="molecule type" value="Genomic_DNA"/>
</dbReference>
<organism evidence="1 2">
    <name type="scientific">Penicillium salamii</name>
    <dbReference type="NCBI Taxonomy" id="1612424"/>
    <lineage>
        <taxon>Eukaryota</taxon>
        <taxon>Fungi</taxon>
        <taxon>Dikarya</taxon>
        <taxon>Ascomycota</taxon>
        <taxon>Pezizomycotina</taxon>
        <taxon>Eurotiomycetes</taxon>
        <taxon>Eurotiomycetidae</taxon>
        <taxon>Eurotiales</taxon>
        <taxon>Aspergillaceae</taxon>
        <taxon>Penicillium</taxon>
    </lineage>
</organism>
<comment type="caution">
    <text evidence="1">The sequence shown here is derived from an EMBL/GenBank/DDBJ whole genome shotgun (WGS) entry which is preliminary data.</text>
</comment>
<dbReference type="AlphaFoldDB" id="A0A9W4K274"/>
<dbReference type="Proteomes" id="UP001152649">
    <property type="component" value="Unassembled WGS sequence"/>
</dbReference>
<protein>
    <submittedName>
        <fullName evidence="1">Uncharacterized protein</fullName>
    </submittedName>
</protein>
<name>A0A9W4K274_9EURO</name>
<gene>
    <name evidence="1" type="ORF">PSALAMII_LOCUS11881</name>
</gene>
<accession>A0A9W4K274</accession>
<evidence type="ECO:0000313" key="1">
    <source>
        <dbReference type="EMBL" id="CAG8432153.1"/>
    </source>
</evidence>
<reference evidence="1" key="1">
    <citation type="submission" date="2021-07" db="EMBL/GenBank/DDBJ databases">
        <authorList>
            <person name="Branca A.L. A."/>
        </authorList>
    </citation>
    <scope>NUCLEOTIDE SEQUENCE</scope>
</reference>
<evidence type="ECO:0000313" key="2">
    <source>
        <dbReference type="Proteomes" id="UP001152649"/>
    </source>
</evidence>
<sequence length="56" mass="6429">MDHTDVPVPYRKRTTFKLCSLKGELSYRLCTFDIRSSHVLPECECRLSALLGKAKN</sequence>
<keyword evidence="2" id="KW-1185">Reference proteome</keyword>
<proteinExistence type="predicted"/>